<evidence type="ECO:0000313" key="3">
    <source>
        <dbReference type="Proteomes" id="UP001189429"/>
    </source>
</evidence>
<feature type="region of interest" description="Disordered" evidence="1">
    <location>
        <begin position="277"/>
        <end position="377"/>
    </location>
</feature>
<sequence>MAPAQVRPLLVLVGLLVLYAMFLFRDVRFDPVPPPLPLAALTALGSLDAPAAAGSSALALMAPDGLFQVGDWVQIGAPSEPEKELQAVANIAPGAVGLASTLFFSYPAGTPVFRVLPQAINQSLLSSISQALPAGVSLPPQLPPSTFSATTTSALATSALATSPPPPTTSSATTTPTPPPVNALTPPPDETLPTLAPVPTVSSDVACSQECTLDGNAGMCKDLVADLARGPLYASSGPWEACESALETVLEECPECQGCSHEEACEEQVFAPTGAPGACTARARASGRGGTPRWRRPRLRPELPHAGRGARDVPGEHHVSSQECRPGPRPLRRGLRSCGTSMRRVQRVQPGARRWVRRGEAGPGPVQLQRPQHVADH</sequence>
<comment type="caution">
    <text evidence="2">The sequence shown here is derived from an EMBL/GenBank/DDBJ whole genome shotgun (WGS) entry which is preliminary data.</text>
</comment>
<dbReference type="EMBL" id="CAUYUJ010019693">
    <property type="protein sequence ID" value="CAK0892975.1"/>
    <property type="molecule type" value="Genomic_DNA"/>
</dbReference>
<name>A0ABN9X143_9DINO</name>
<feature type="compositionally biased region" description="Pro residues" evidence="1">
    <location>
        <begin position="176"/>
        <end position="190"/>
    </location>
</feature>
<organism evidence="2 3">
    <name type="scientific">Prorocentrum cordatum</name>
    <dbReference type="NCBI Taxonomy" id="2364126"/>
    <lineage>
        <taxon>Eukaryota</taxon>
        <taxon>Sar</taxon>
        <taxon>Alveolata</taxon>
        <taxon>Dinophyceae</taxon>
        <taxon>Prorocentrales</taxon>
        <taxon>Prorocentraceae</taxon>
        <taxon>Prorocentrum</taxon>
    </lineage>
</organism>
<feature type="region of interest" description="Disordered" evidence="1">
    <location>
        <begin position="158"/>
        <end position="193"/>
    </location>
</feature>
<dbReference type="Proteomes" id="UP001189429">
    <property type="component" value="Unassembled WGS sequence"/>
</dbReference>
<reference evidence="2" key="1">
    <citation type="submission" date="2023-10" db="EMBL/GenBank/DDBJ databases">
        <authorList>
            <person name="Chen Y."/>
            <person name="Shah S."/>
            <person name="Dougan E. K."/>
            <person name="Thang M."/>
            <person name="Chan C."/>
        </authorList>
    </citation>
    <scope>NUCLEOTIDE SEQUENCE [LARGE SCALE GENOMIC DNA]</scope>
</reference>
<evidence type="ECO:0000256" key="1">
    <source>
        <dbReference type="SAM" id="MobiDB-lite"/>
    </source>
</evidence>
<accession>A0ABN9X143</accession>
<feature type="compositionally biased region" description="Basic and acidic residues" evidence="1">
    <location>
        <begin position="299"/>
        <end position="320"/>
    </location>
</feature>
<keyword evidence="3" id="KW-1185">Reference proteome</keyword>
<feature type="non-terminal residue" evidence="2">
    <location>
        <position position="377"/>
    </location>
</feature>
<evidence type="ECO:0000313" key="2">
    <source>
        <dbReference type="EMBL" id="CAK0892975.1"/>
    </source>
</evidence>
<proteinExistence type="predicted"/>
<protein>
    <submittedName>
        <fullName evidence="2">Uncharacterized protein</fullName>
    </submittedName>
</protein>
<gene>
    <name evidence="2" type="ORF">PCOR1329_LOCUS72474</name>
</gene>